<dbReference type="PANTHER" id="PTHR10953:SF4">
    <property type="entry name" value="UBIQUITIN-ACTIVATING ENZYME E1 C-TERMINAL DOMAIN-CONTAINING PROTEIN"/>
    <property type="match status" value="1"/>
</dbReference>
<dbReference type="GO" id="GO:0016925">
    <property type="term" value="P:protein sumoylation"/>
    <property type="evidence" value="ECO:0007669"/>
    <property type="project" value="TreeGrafter"/>
</dbReference>
<dbReference type="InterPro" id="IPR000011">
    <property type="entry name" value="UBQ/SUMO-activ_enz_E1-like"/>
</dbReference>
<evidence type="ECO:0000256" key="1">
    <source>
        <dbReference type="ARBA" id="ARBA00004906"/>
    </source>
</evidence>
<comment type="pathway">
    <text evidence="1">Protein modification; protein ubiquitination.</text>
</comment>
<evidence type="ECO:0000313" key="11">
    <source>
        <dbReference type="EMBL" id="CAD9579524.1"/>
    </source>
</evidence>
<evidence type="ECO:0000256" key="4">
    <source>
        <dbReference type="ARBA" id="ARBA00022741"/>
    </source>
</evidence>
<evidence type="ECO:0000313" key="10">
    <source>
        <dbReference type="EMBL" id="CAD9579523.1"/>
    </source>
</evidence>
<dbReference type="InterPro" id="IPR000594">
    <property type="entry name" value="ThiF_NAD_FAD-bd"/>
</dbReference>
<dbReference type="InterPro" id="IPR033127">
    <property type="entry name" value="UBQ-activ_enz_E1_Cys_AS"/>
</dbReference>
<dbReference type="Gene3D" id="3.40.50.720">
    <property type="entry name" value="NAD(P)-binding Rossmann-like Domain"/>
    <property type="match status" value="1"/>
</dbReference>
<evidence type="ECO:0000256" key="8">
    <source>
        <dbReference type="RuleBase" id="RU000519"/>
    </source>
</evidence>
<dbReference type="GO" id="GO:0031510">
    <property type="term" value="C:SUMO activating enzyme complex"/>
    <property type="evidence" value="ECO:0007669"/>
    <property type="project" value="TreeGrafter"/>
</dbReference>
<feature type="active site" description="Glycyl thioester intermediate" evidence="7">
    <location>
        <position position="605"/>
    </location>
</feature>
<dbReference type="PANTHER" id="PTHR10953">
    <property type="entry name" value="UBIQUITIN-ACTIVATING ENZYME E1"/>
    <property type="match status" value="1"/>
</dbReference>
<feature type="domain" description="Ubiquitin-activating enzyme E1 C-terminal" evidence="9">
    <location>
        <begin position="895"/>
        <end position="1028"/>
    </location>
</feature>
<dbReference type="Gene3D" id="2.40.30.180">
    <property type="entry name" value="Ubiquitin-activating enzyme E1, FCCH domain"/>
    <property type="match status" value="1"/>
</dbReference>
<dbReference type="EMBL" id="HBGY01015228">
    <property type="protein sequence ID" value="CAD9579524.1"/>
    <property type="molecule type" value="Transcribed_RNA"/>
</dbReference>
<gene>
    <name evidence="10" type="ORF">LDAN0321_LOCUS9875</name>
    <name evidence="11" type="ORF">LDAN0321_LOCUS9876</name>
</gene>
<dbReference type="Gene3D" id="3.10.290.60">
    <property type="entry name" value="Ubiquitin-activating enzyme E1, UFD domain"/>
    <property type="match status" value="1"/>
</dbReference>
<dbReference type="Pfam" id="PF00899">
    <property type="entry name" value="ThiF"/>
    <property type="match status" value="2"/>
</dbReference>
<evidence type="ECO:0000256" key="2">
    <source>
        <dbReference type="ARBA" id="ARBA00005673"/>
    </source>
</evidence>
<dbReference type="Gene3D" id="3.50.50.80">
    <property type="entry name" value="Ubiquitin-activating enzyme E1, inactive adenylation domain, subdomain 1"/>
    <property type="match status" value="1"/>
</dbReference>
<dbReference type="InterPro" id="IPR042302">
    <property type="entry name" value="E1_FCCH_sf"/>
</dbReference>
<reference evidence="11" key="1">
    <citation type="submission" date="2021-01" db="EMBL/GenBank/DDBJ databases">
        <authorList>
            <person name="Corre E."/>
            <person name="Pelletier E."/>
            <person name="Niang G."/>
            <person name="Scheremetjew M."/>
            <person name="Finn R."/>
            <person name="Kale V."/>
            <person name="Holt S."/>
            <person name="Cochrane G."/>
            <person name="Meng A."/>
            <person name="Brown T."/>
            <person name="Cohen L."/>
        </authorList>
    </citation>
    <scope>NUCLEOTIDE SEQUENCE</scope>
    <source>
        <strain evidence="11">B650</strain>
    </source>
</reference>
<dbReference type="AlphaFoldDB" id="A0A6U2P0F1"/>
<dbReference type="InterPro" id="IPR035985">
    <property type="entry name" value="Ubiquitin-activating_enz"/>
</dbReference>
<dbReference type="Pfam" id="PF09358">
    <property type="entry name" value="E1_UFD"/>
    <property type="match status" value="1"/>
</dbReference>
<dbReference type="PRINTS" id="PR01849">
    <property type="entry name" value="UBIQUITINACT"/>
</dbReference>
<dbReference type="PROSITE" id="PS00865">
    <property type="entry name" value="UBIQUITIN_ACTIVAT_2"/>
    <property type="match status" value="1"/>
</dbReference>
<dbReference type="InterPro" id="IPR038252">
    <property type="entry name" value="UBA_E1_C_sf"/>
</dbReference>
<evidence type="ECO:0000259" key="9">
    <source>
        <dbReference type="SMART" id="SM00985"/>
    </source>
</evidence>
<dbReference type="InterPro" id="IPR018075">
    <property type="entry name" value="UBQ-activ_enz_E1"/>
</dbReference>
<dbReference type="InterPro" id="IPR018965">
    <property type="entry name" value="Ub-activating_enz_E1_C"/>
</dbReference>
<dbReference type="EMBL" id="HBGY01015227">
    <property type="protein sequence ID" value="CAD9579523.1"/>
    <property type="molecule type" value="Transcribed_RNA"/>
</dbReference>
<evidence type="ECO:0000256" key="7">
    <source>
        <dbReference type="PROSITE-ProRule" id="PRU10132"/>
    </source>
</evidence>
<dbReference type="NCBIfam" id="TIGR01408">
    <property type="entry name" value="Ube1"/>
    <property type="match status" value="1"/>
</dbReference>
<dbReference type="GO" id="GO:0005524">
    <property type="term" value="F:ATP binding"/>
    <property type="evidence" value="ECO:0007669"/>
    <property type="project" value="UniProtKB-KW"/>
</dbReference>
<dbReference type="SUPFAM" id="SSF69572">
    <property type="entry name" value="Activating enzymes of the ubiquitin-like proteins"/>
    <property type="match status" value="2"/>
</dbReference>
<dbReference type="FunFam" id="3.10.290.60:FF:000001">
    <property type="entry name" value="Ubiquitin-activating enzyme E1 2"/>
    <property type="match status" value="1"/>
</dbReference>
<dbReference type="CDD" id="cd01490">
    <property type="entry name" value="Ube1_repeat2"/>
    <property type="match status" value="1"/>
</dbReference>
<keyword evidence="5 8" id="KW-0833">Ubl conjugation pathway</keyword>
<evidence type="ECO:0000256" key="3">
    <source>
        <dbReference type="ARBA" id="ARBA00022598"/>
    </source>
</evidence>
<dbReference type="InterPro" id="IPR042063">
    <property type="entry name" value="Ubi_acti_E1_SCCH"/>
</dbReference>
<dbReference type="Gene3D" id="1.10.10.2660">
    <property type="entry name" value="Ubiquitin-activating enzyme E1, SCCH domain"/>
    <property type="match status" value="1"/>
</dbReference>
<dbReference type="Pfam" id="PF10585">
    <property type="entry name" value="UBA_E1_SCCH"/>
    <property type="match status" value="1"/>
</dbReference>
<dbReference type="Gene3D" id="3.40.50.12550">
    <property type="entry name" value="Ubiquitin-activating enzyme E1, inactive adenylation domain, subdomain 2"/>
    <property type="match status" value="1"/>
</dbReference>
<dbReference type="InterPro" id="IPR042449">
    <property type="entry name" value="Ub-E1_IAD_1"/>
</dbReference>
<proteinExistence type="inferred from homology"/>
<dbReference type="FunFam" id="1.10.10.2660:FF:000001">
    <property type="entry name" value="Ubiquitin-activating enzyme E1 1"/>
    <property type="match status" value="1"/>
</dbReference>
<sequence>MHRQKRRKMDTDSINMEEKVDESLYSRQLYVMGHEAQRNLQASSLLVIGLGGLGVEVAKNTILAGVKKVVLFDPTPTTSWDLGGNFYLGEDDLNSSMSKAQLCQPKLAELNPYVDVTVATASTLEKDDVLNTSKGSTCVIVTIPLNTETLFALNELCREEGSKLVYALTMGLFGQVFCDFGAKFEVNDKNGEQPLAGMLEAIVVEEFEGGKLGLACKVLEDQGRHGLENGDHVRFSKVKHEMLNDETTFPVNVTGPFTFTIDVDVGMAKDDVVATQGYFTEVKQTVEFSHRSLKEVIEAPSHEELILTDFAKFDMPGKLHGVFGVVRDFFDKHGRLPTKEDIPDITPGEDVDKDILEKMCAGSRAILSPMCALIGGIAGQECLKALSKKFTPIGGFLYLDSLECLPDDANGDDMESSSLTPRHDSQKLVFGASNVEKLMELKYFLVGAGAIGCEMLKNWAMMGVATHPEKGRVFITDMDRIEKSNLSRQFLFRNKDIGSFKSDCAANAAKAINDGMNVTSWQLKLDSSTTDTFSDEFYYALNGVCTALDNVEARLFVDSKCVFYQLPMLESGTLGTKGNTQVVVPHVTENYGAQRDPPEKSIPVCTLKNFPNQIAHTLQWARDYFEGVYFQGAEDVNNYLHGTSENKTETLSNVQSYLVTNRPRTYEDCVRHTRLAFQNLFNNQILQLLHNFPADQVTSTGQPFWSGSKRCPNAVTFDVDGTCEQGLRNAFNFLVSGSNLLASVYGITGKSWAEEDYFRSVLEEVIVPDFAPADGVKIATTTEEAEQSAAGGVDSDEAEAKAILDTLPQPSELAGFRLNPIEFDKDIDLHMQFVTACSNLRAMNYSIPTEDLHVSRGIVGRIIPAIATTTALVTGLVCLELYKITFLKEPKIDVFKSAFLNLAVPFVTLSEPTAPGSTKCIVKGKEWNWTAWDCIDVDLGRDVTLREFMDYFKTEYNLEISMLSQGVSIIYSFFANKQKIKERMDMPMSQVVQTVGKVTLPESQMFLVLEVICNDIDNEDDEVEVPYVKYRFKF</sequence>
<keyword evidence="4 8" id="KW-0547">Nucleotide-binding</keyword>
<accession>A0A6U2P0F1</accession>
<dbReference type="GO" id="GO:0005737">
    <property type="term" value="C:cytoplasm"/>
    <property type="evidence" value="ECO:0007669"/>
    <property type="project" value="TreeGrafter"/>
</dbReference>
<dbReference type="InterPro" id="IPR019572">
    <property type="entry name" value="UBA_E1_SCCH"/>
</dbReference>
<dbReference type="GO" id="GO:0019948">
    <property type="term" value="F:SUMO activating enzyme activity"/>
    <property type="evidence" value="ECO:0007669"/>
    <property type="project" value="TreeGrafter"/>
</dbReference>
<keyword evidence="6 8" id="KW-0067">ATP-binding</keyword>
<dbReference type="UniPathway" id="UPA00143"/>
<comment type="similarity">
    <text evidence="2 8">Belongs to the ubiquitin-activating E1 family.</text>
</comment>
<keyword evidence="3 8" id="KW-0436">Ligase</keyword>
<dbReference type="InterPro" id="IPR045886">
    <property type="entry name" value="ThiF/MoeB/HesA"/>
</dbReference>
<dbReference type="SMART" id="SM00985">
    <property type="entry name" value="UBA_e1_C"/>
    <property type="match status" value="1"/>
</dbReference>
<name>A0A6U2P0F1_9STRA</name>
<protein>
    <recommendedName>
        <fullName evidence="9">Ubiquitin-activating enzyme E1 C-terminal domain-containing protein</fullName>
    </recommendedName>
</protein>
<evidence type="ECO:0000256" key="5">
    <source>
        <dbReference type="ARBA" id="ARBA00022786"/>
    </source>
</evidence>
<dbReference type="FunFam" id="3.50.50.80:FF:000001">
    <property type="entry name" value="ubiquitin-like modifier-activating enzyme 1"/>
    <property type="match status" value="1"/>
</dbReference>
<organism evidence="11">
    <name type="scientific">Leptocylindrus danicus</name>
    <dbReference type="NCBI Taxonomy" id="163516"/>
    <lineage>
        <taxon>Eukaryota</taxon>
        <taxon>Sar</taxon>
        <taxon>Stramenopiles</taxon>
        <taxon>Ochrophyta</taxon>
        <taxon>Bacillariophyta</taxon>
        <taxon>Coscinodiscophyceae</taxon>
        <taxon>Chaetocerotophycidae</taxon>
        <taxon>Leptocylindrales</taxon>
        <taxon>Leptocylindraceae</taxon>
        <taxon>Leptocylindrus</taxon>
    </lineage>
</organism>
<evidence type="ECO:0000256" key="6">
    <source>
        <dbReference type="ARBA" id="ARBA00022840"/>
    </source>
</evidence>
<dbReference type="GO" id="GO:0004839">
    <property type="term" value="F:ubiquitin activating enzyme activity"/>
    <property type="evidence" value="ECO:0007669"/>
    <property type="project" value="UniProtKB-EC"/>
</dbReference>